<comment type="caution">
    <text evidence="1">The sequence shown here is derived from an EMBL/GenBank/DDBJ whole genome shotgun (WGS) entry which is preliminary data.</text>
</comment>
<dbReference type="AlphaFoldDB" id="A0A3M7I645"/>
<dbReference type="VEuPathDB" id="FungiDB:BTJ68_09869"/>
<protein>
    <submittedName>
        <fullName evidence="1">Uncharacterized protein</fullName>
    </submittedName>
</protein>
<accession>A0A3M7I645</accession>
<sequence length="289" mass="32671">MLAACLRLTRTAYEYGSRLTSSLRVAHRYGSPLIGMAYRLRVRLTAHEWFIAITHGSRRAHGYGSRLTSSLWVWFAAYEWLRGMACGLRVAQGYSSRLTSGSLVWLTAYGYGSRLTSSSRVWLTAYKWLIGMACRSRVAHRYGLRLTDTAYGSRIRLTAHEYGLRLTSGLRVARGYGSQLTSSLRVAHGYGSPRSSGSLEHDDAARRRLTQTTDPDNCQLSVATTYIYPTHTTRIRRTPSRLVRRQLRFAFPAHATDEHAQLQETQALDHLNRSRGMHSTPRFCHNLAG</sequence>
<name>A0A3M7I645_HORWE</name>
<organism evidence="1 2">
    <name type="scientific">Hortaea werneckii</name>
    <name type="common">Black yeast</name>
    <name type="synonym">Cladosporium werneckii</name>
    <dbReference type="NCBI Taxonomy" id="91943"/>
    <lineage>
        <taxon>Eukaryota</taxon>
        <taxon>Fungi</taxon>
        <taxon>Dikarya</taxon>
        <taxon>Ascomycota</taxon>
        <taxon>Pezizomycotina</taxon>
        <taxon>Dothideomycetes</taxon>
        <taxon>Dothideomycetidae</taxon>
        <taxon>Mycosphaerellales</taxon>
        <taxon>Teratosphaeriaceae</taxon>
        <taxon>Hortaea</taxon>
    </lineage>
</organism>
<dbReference type="Proteomes" id="UP000281677">
    <property type="component" value="Unassembled WGS sequence"/>
</dbReference>
<dbReference type="EMBL" id="QWIT01000752">
    <property type="protein sequence ID" value="RMZ20776.1"/>
    <property type="molecule type" value="Genomic_DNA"/>
</dbReference>
<evidence type="ECO:0000313" key="2">
    <source>
        <dbReference type="Proteomes" id="UP000281677"/>
    </source>
</evidence>
<proteinExistence type="predicted"/>
<reference evidence="1 2" key="1">
    <citation type="journal article" date="2018" name="BMC Genomics">
        <title>Genomic evidence for intraspecific hybridization in a clonal and extremely halotolerant yeast.</title>
        <authorList>
            <person name="Gostincar C."/>
            <person name="Stajich J.E."/>
            <person name="Zupancic J."/>
            <person name="Zalar P."/>
            <person name="Gunde-Cimerman N."/>
        </authorList>
    </citation>
    <scope>NUCLEOTIDE SEQUENCE [LARGE SCALE GENOMIC DNA]</scope>
    <source>
        <strain evidence="1 2">EXF-120</strain>
    </source>
</reference>
<gene>
    <name evidence="1" type="ORF">D0859_15217</name>
</gene>
<evidence type="ECO:0000313" key="1">
    <source>
        <dbReference type="EMBL" id="RMZ20776.1"/>
    </source>
</evidence>